<name>A0AAN6M0J4_9PLEO</name>
<accession>A0AAN6M0J4</accession>
<comment type="caution">
    <text evidence="9">The sequence shown here is derived from an EMBL/GenBank/DDBJ whole genome shotgun (WGS) entry which is preliminary data.</text>
</comment>
<evidence type="ECO:0000256" key="4">
    <source>
        <dbReference type="ARBA" id="ARBA00023136"/>
    </source>
</evidence>
<evidence type="ECO:0000256" key="7">
    <source>
        <dbReference type="SAM" id="Phobius"/>
    </source>
</evidence>
<evidence type="ECO:0000256" key="3">
    <source>
        <dbReference type="ARBA" id="ARBA00022989"/>
    </source>
</evidence>
<feature type="transmembrane region" description="Helical" evidence="7">
    <location>
        <begin position="43"/>
        <end position="63"/>
    </location>
</feature>
<sequence length="372" mass="41260">MGTSPRGRTALEVSTLFTVLAFIVVILRLYTRMFLVRVFNVEEYLIALAMMCSIGLTICIGIQVEYGMGHHTADLGPNDQLNALKAFFGSLIVYYLSLGLTKSSIVFQYRRVFPLKNVQRACWIVLAIVISYTIWTVLGSIFACIPTRAFWTKEPGAKCINQTIMWFTNAAINIATDFIIILLPMPVIKSLQLARRQKLALYVIFAIGGIVCIMSILRLQSIAVISNSPDPVYDNPPAATWSSVETNVGIMCSCLPCLRPLVARYFPNVFASSRKSSVLPGHSRRRSRAAYLRHPSPSTMLGDLQSHLETRIDRGDEGVVIGPDGRIHNGRIQVHTEVRVKVEHSDRHSGKDLDLKPGASTDSLVKEPISPV</sequence>
<reference evidence="9 10" key="1">
    <citation type="submission" date="2021-02" db="EMBL/GenBank/DDBJ databases">
        <title>Genome assembly of Pseudopithomyces chartarum.</title>
        <authorList>
            <person name="Jauregui R."/>
            <person name="Singh J."/>
            <person name="Voisey C."/>
        </authorList>
    </citation>
    <scope>NUCLEOTIDE SEQUENCE [LARGE SCALE GENOMIC DNA]</scope>
    <source>
        <strain evidence="9 10">AGR01</strain>
    </source>
</reference>
<feature type="compositionally biased region" description="Basic and acidic residues" evidence="6">
    <location>
        <begin position="341"/>
        <end position="355"/>
    </location>
</feature>
<evidence type="ECO:0000256" key="1">
    <source>
        <dbReference type="ARBA" id="ARBA00004141"/>
    </source>
</evidence>
<keyword evidence="3 7" id="KW-1133">Transmembrane helix</keyword>
<evidence type="ECO:0000259" key="8">
    <source>
        <dbReference type="Pfam" id="PF20684"/>
    </source>
</evidence>
<feature type="transmembrane region" description="Helical" evidence="7">
    <location>
        <begin position="121"/>
        <end position="143"/>
    </location>
</feature>
<feature type="domain" description="Rhodopsin" evidence="8">
    <location>
        <begin position="27"/>
        <end position="264"/>
    </location>
</feature>
<keyword evidence="4 7" id="KW-0472">Membrane</keyword>
<feature type="transmembrane region" description="Helical" evidence="7">
    <location>
        <begin position="13"/>
        <end position="31"/>
    </location>
</feature>
<comment type="similarity">
    <text evidence="5">Belongs to the SAT4 family.</text>
</comment>
<dbReference type="InterPro" id="IPR052337">
    <property type="entry name" value="SAT4-like"/>
</dbReference>
<dbReference type="InterPro" id="IPR049326">
    <property type="entry name" value="Rhodopsin_dom_fungi"/>
</dbReference>
<protein>
    <recommendedName>
        <fullName evidence="8">Rhodopsin domain-containing protein</fullName>
    </recommendedName>
</protein>
<dbReference type="EMBL" id="WVTA01000006">
    <property type="protein sequence ID" value="KAK3209039.1"/>
    <property type="molecule type" value="Genomic_DNA"/>
</dbReference>
<feature type="transmembrane region" description="Helical" evidence="7">
    <location>
        <begin position="83"/>
        <end position="100"/>
    </location>
</feature>
<organism evidence="9 10">
    <name type="scientific">Pseudopithomyces chartarum</name>
    <dbReference type="NCBI Taxonomy" id="1892770"/>
    <lineage>
        <taxon>Eukaryota</taxon>
        <taxon>Fungi</taxon>
        <taxon>Dikarya</taxon>
        <taxon>Ascomycota</taxon>
        <taxon>Pezizomycotina</taxon>
        <taxon>Dothideomycetes</taxon>
        <taxon>Pleosporomycetidae</taxon>
        <taxon>Pleosporales</taxon>
        <taxon>Massarineae</taxon>
        <taxon>Didymosphaeriaceae</taxon>
        <taxon>Pseudopithomyces</taxon>
    </lineage>
</organism>
<feature type="transmembrane region" description="Helical" evidence="7">
    <location>
        <begin position="199"/>
        <end position="219"/>
    </location>
</feature>
<evidence type="ECO:0000313" key="9">
    <source>
        <dbReference type="EMBL" id="KAK3209039.1"/>
    </source>
</evidence>
<evidence type="ECO:0000256" key="5">
    <source>
        <dbReference type="ARBA" id="ARBA00038359"/>
    </source>
</evidence>
<feature type="transmembrane region" description="Helical" evidence="7">
    <location>
        <begin position="163"/>
        <end position="187"/>
    </location>
</feature>
<dbReference type="Pfam" id="PF20684">
    <property type="entry name" value="Fung_rhodopsin"/>
    <property type="match status" value="1"/>
</dbReference>
<evidence type="ECO:0000256" key="6">
    <source>
        <dbReference type="SAM" id="MobiDB-lite"/>
    </source>
</evidence>
<dbReference type="AlphaFoldDB" id="A0AAN6M0J4"/>
<dbReference type="GO" id="GO:0016020">
    <property type="term" value="C:membrane"/>
    <property type="evidence" value="ECO:0007669"/>
    <property type="project" value="UniProtKB-SubCell"/>
</dbReference>
<feature type="region of interest" description="Disordered" evidence="6">
    <location>
        <begin position="341"/>
        <end position="372"/>
    </location>
</feature>
<gene>
    <name evidence="9" type="ORF">GRF29_69g537544</name>
</gene>
<keyword evidence="10" id="KW-1185">Reference proteome</keyword>
<proteinExistence type="inferred from homology"/>
<dbReference type="PANTHER" id="PTHR33048:SF47">
    <property type="entry name" value="INTEGRAL MEMBRANE PROTEIN-RELATED"/>
    <property type="match status" value="1"/>
</dbReference>
<evidence type="ECO:0000313" key="10">
    <source>
        <dbReference type="Proteomes" id="UP001280581"/>
    </source>
</evidence>
<evidence type="ECO:0000256" key="2">
    <source>
        <dbReference type="ARBA" id="ARBA00022692"/>
    </source>
</evidence>
<keyword evidence="2 7" id="KW-0812">Transmembrane</keyword>
<dbReference type="Proteomes" id="UP001280581">
    <property type="component" value="Unassembled WGS sequence"/>
</dbReference>
<dbReference type="PANTHER" id="PTHR33048">
    <property type="entry name" value="PTH11-LIKE INTEGRAL MEMBRANE PROTEIN (AFU_ORTHOLOGUE AFUA_5G11245)"/>
    <property type="match status" value="1"/>
</dbReference>
<comment type="subcellular location">
    <subcellularLocation>
        <location evidence="1">Membrane</location>
        <topology evidence="1">Multi-pass membrane protein</topology>
    </subcellularLocation>
</comment>